<proteinExistence type="predicted"/>
<sequence>MVIFLLAELGKDGSGQFGIPGFGGFPLGIPQFGDQFLFRGQQPAGNGFVQPAGSKPNPAANVAPILGIAAATMGIVGGTLGIAAGTAKLAHGG</sequence>
<organism evidence="1 2">
    <name type="scientific">Ditylenchus destructor</name>
    <dbReference type="NCBI Taxonomy" id="166010"/>
    <lineage>
        <taxon>Eukaryota</taxon>
        <taxon>Metazoa</taxon>
        <taxon>Ecdysozoa</taxon>
        <taxon>Nematoda</taxon>
        <taxon>Chromadorea</taxon>
        <taxon>Rhabditida</taxon>
        <taxon>Tylenchina</taxon>
        <taxon>Tylenchomorpha</taxon>
        <taxon>Sphaerularioidea</taxon>
        <taxon>Anguinidae</taxon>
        <taxon>Anguininae</taxon>
        <taxon>Ditylenchus</taxon>
    </lineage>
</organism>
<reference evidence="1" key="1">
    <citation type="submission" date="2022-01" db="EMBL/GenBank/DDBJ databases">
        <title>Genome Sequence Resource for Two Populations of Ditylenchus destructor, the Migratory Endoparasitic Phytonematode.</title>
        <authorList>
            <person name="Zhang H."/>
            <person name="Lin R."/>
            <person name="Xie B."/>
        </authorList>
    </citation>
    <scope>NUCLEOTIDE SEQUENCE</scope>
    <source>
        <strain evidence="1">BazhouSP</strain>
    </source>
</reference>
<evidence type="ECO:0000313" key="1">
    <source>
        <dbReference type="EMBL" id="KAI1704411.1"/>
    </source>
</evidence>
<name>A0AAD4R1V0_9BILA</name>
<protein>
    <submittedName>
        <fullName evidence="1">Uncharacterized protein</fullName>
    </submittedName>
</protein>
<dbReference type="Proteomes" id="UP001201812">
    <property type="component" value="Unassembled WGS sequence"/>
</dbReference>
<evidence type="ECO:0000313" key="2">
    <source>
        <dbReference type="Proteomes" id="UP001201812"/>
    </source>
</evidence>
<gene>
    <name evidence="1" type="ORF">DdX_14278</name>
</gene>
<dbReference type="EMBL" id="JAKKPZ010000068">
    <property type="protein sequence ID" value="KAI1704411.1"/>
    <property type="molecule type" value="Genomic_DNA"/>
</dbReference>
<accession>A0AAD4R1V0</accession>
<keyword evidence="2" id="KW-1185">Reference proteome</keyword>
<comment type="caution">
    <text evidence="1">The sequence shown here is derived from an EMBL/GenBank/DDBJ whole genome shotgun (WGS) entry which is preliminary data.</text>
</comment>
<dbReference type="AlphaFoldDB" id="A0AAD4R1V0"/>